<evidence type="ECO:0000256" key="2">
    <source>
        <dbReference type="SAM" id="MobiDB-lite"/>
    </source>
</evidence>
<feature type="domain" description="OTU" evidence="3">
    <location>
        <begin position="235"/>
        <end position="329"/>
    </location>
</feature>
<reference evidence="4 5" key="1">
    <citation type="journal article" date="2015" name="Genome Biol. Evol.">
        <title>Comparative Genomics of a Bacterivorous Green Alga Reveals Evolutionary Causalities and Consequences of Phago-Mixotrophic Mode of Nutrition.</title>
        <authorList>
            <person name="Burns J.A."/>
            <person name="Paasch A."/>
            <person name="Narechania A."/>
            <person name="Kim E."/>
        </authorList>
    </citation>
    <scope>NUCLEOTIDE SEQUENCE [LARGE SCALE GENOMIC DNA]</scope>
    <source>
        <strain evidence="4 5">PLY_AMNH</strain>
    </source>
</reference>
<dbReference type="PROSITE" id="PS50802">
    <property type="entry name" value="OTU"/>
    <property type="match status" value="1"/>
</dbReference>
<feature type="region of interest" description="Disordered" evidence="2">
    <location>
        <begin position="1"/>
        <end position="108"/>
    </location>
</feature>
<dbReference type="SUPFAM" id="SSF54001">
    <property type="entry name" value="Cysteine proteinases"/>
    <property type="match status" value="1"/>
</dbReference>
<protein>
    <recommendedName>
        <fullName evidence="3">OTU domain-containing protein</fullName>
    </recommendedName>
</protein>
<comment type="similarity">
    <text evidence="1">Belongs to the peptidase C85 family.</text>
</comment>
<name>A0AAE0FJH8_9CHLO</name>
<dbReference type="PANTHER" id="PTHR12419">
    <property type="entry name" value="OTU DOMAIN CONTAINING PROTEIN"/>
    <property type="match status" value="1"/>
</dbReference>
<dbReference type="InterPro" id="IPR050704">
    <property type="entry name" value="Peptidase_C85-like"/>
</dbReference>
<dbReference type="GO" id="GO:0004843">
    <property type="term" value="F:cysteine-type deubiquitinase activity"/>
    <property type="evidence" value="ECO:0007669"/>
    <property type="project" value="TreeGrafter"/>
</dbReference>
<dbReference type="GO" id="GO:0016579">
    <property type="term" value="P:protein deubiquitination"/>
    <property type="evidence" value="ECO:0007669"/>
    <property type="project" value="TreeGrafter"/>
</dbReference>
<proteinExistence type="inferred from homology"/>
<evidence type="ECO:0000313" key="5">
    <source>
        <dbReference type="Proteomes" id="UP001190700"/>
    </source>
</evidence>
<dbReference type="Proteomes" id="UP001190700">
    <property type="component" value="Unassembled WGS sequence"/>
</dbReference>
<dbReference type="AlphaFoldDB" id="A0AAE0FJH8"/>
<feature type="compositionally biased region" description="Low complexity" evidence="2">
    <location>
        <begin position="80"/>
        <end position="91"/>
    </location>
</feature>
<keyword evidence="5" id="KW-1185">Reference proteome</keyword>
<sequence length="329" mass="35825">MSRDAEVGSTSRDLSEDISDNVPTVFTEAAVLSEGKAEAQTPQPNPNDTKNDAAIARALSAAEAQAHRPKPITSETKSDAAIAQALSAAEAEVQRPKPIPKDNKDDAAIAQALCAAEAEAQGPRPVTSETRNDAAIAEALSAAEAEVQKPRPIPSENKDDAAIAQALSDEGCKFDESNSRDEAILESLSKYCLPRFSLKSISPYPRRCLSAIAPSPPTLDPGRSRLSERLKFYGLEELEIRGDGNCQFRALSDQLYRNPEYHASVRQRVCQQLASEMARYSSYVVDTEYSAYVQKMGQDGEWGDAITLQVLPLLECQRRAFRLVTLRPS</sequence>
<evidence type="ECO:0000313" key="4">
    <source>
        <dbReference type="EMBL" id="KAK3260181.1"/>
    </source>
</evidence>
<gene>
    <name evidence="4" type="ORF">CYMTET_30847</name>
</gene>
<dbReference type="InterPro" id="IPR003323">
    <property type="entry name" value="OTU_dom"/>
</dbReference>
<dbReference type="EMBL" id="LGRX02018059">
    <property type="protein sequence ID" value="KAK3260181.1"/>
    <property type="molecule type" value="Genomic_DNA"/>
</dbReference>
<evidence type="ECO:0000256" key="1">
    <source>
        <dbReference type="ARBA" id="ARBA00010407"/>
    </source>
</evidence>
<feature type="compositionally biased region" description="Basic and acidic residues" evidence="2">
    <location>
        <begin position="92"/>
        <end position="107"/>
    </location>
</feature>
<feature type="compositionally biased region" description="Low complexity" evidence="2">
    <location>
        <begin position="53"/>
        <end position="64"/>
    </location>
</feature>
<dbReference type="Gene3D" id="3.90.70.80">
    <property type="match status" value="1"/>
</dbReference>
<evidence type="ECO:0000259" key="3">
    <source>
        <dbReference type="PROSITE" id="PS50802"/>
    </source>
</evidence>
<dbReference type="PANTHER" id="PTHR12419:SF111">
    <property type="entry name" value="OVARIAN TUMOR DOMAIN-CONTAINING DEUBIQUITINATING ENZYME 9"/>
    <property type="match status" value="1"/>
</dbReference>
<organism evidence="4 5">
    <name type="scientific">Cymbomonas tetramitiformis</name>
    <dbReference type="NCBI Taxonomy" id="36881"/>
    <lineage>
        <taxon>Eukaryota</taxon>
        <taxon>Viridiplantae</taxon>
        <taxon>Chlorophyta</taxon>
        <taxon>Pyramimonadophyceae</taxon>
        <taxon>Pyramimonadales</taxon>
        <taxon>Pyramimonadaceae</taxon>
        <taxon>Cymbomonas</taxon>
    </lineage>
</organism>
<dbReference type="Pfam" id="PF02338">
    <property type="entry name" value="OTU"/>
    <property type="match status" value="1"/>
</dbReference>
<accession>A0AAE0FJH8</accession>
<comment type="caution">
    <text evidence="4">The sequence shown here is derived from an EMBL/GenBank/DDBJ whole genome shotgun (WGS) entry which is preliminary data.</text>
</comment>
<dbReference type="InterPro" id="IPR038765">
    <property type="entry name" value="Papain-like_cys_pep_sf"/>
</dbReference>